<protein>
    <submittedName>
        <fullName evidence="2">Uncharacterized protein</fullName>
    </submittedName>
</protein>
<proteinExistence type="predicted"/>
<feature type="compositionally biased region" description="Basic and acidic residues" evidence="1">
    <location>
        <begin position="142"/>
        <end position="160"/>
    </location>
</feature>
<feature type="compositionally biased region" description="Polar residues" evidence="1">
    <location>
        <begin position="63"/>
        <end position="79"/>
    </location>
</feature>
<evidence type="ECO:0000256" key="1">
    <source>
        <dbReference type="SAM" id="MobiDB-lite"/>
    </source>
</evidence>
<feature type="compositionally biased region" description="Low complexity" evidence="1">
    <location>
        <begin position="162"/>
        <end position="173"/>
    </location>
</feature>
<feature type="region of interest" description="Disordered" evidence="1">
    <location>
        <begin position="477"/>
        <end position="523"/>
    </location>
</feature>
<sequence>MAAHHAAQRQHQYSIPPPPPPSNVFNDELRLPSIKDLAFKYERPRQEPSQNSGAAPQPASEFLVSSSQERTRAPSQSWGRPTPAAITTHHPQQQHTPPTPPLSAGHELSSRHDSGGYLTPGMPLSAQTTPLPGSVSTGPAIRNDDVQNKRPRPSSRDSRQNHVVYAPQYQPYQAPMPPPSPYHQMSPVLAAPPPPIPHSPLPPSPHAHIQHQPSTVPTHPSYPYQQQPQQQSYLPRSSPQHVSPHALSSHPSHTYHPAASQHTHVPQQQQAPPAPSQPQHGVPYPSPTPSVSQEHWEHHHQPQPQHSQHAQPVHAVQHHPVQHAPPPPPTTMHHYSHPPPPPPPTMTSISNHPQQPPLQQPPAQQHPTYAQSVPHPSISHHSLARAVQPVITTPIVPTPEADTRNSYTANTAKSSSRESTMTEIVKLCSILYDFASRYSSLSSALPHVQPSQTEVNEMARRANDVARLLEALRRMDEPEIKHSVTDEMSTTPDDNRPPKRPWEDMAQDGQAPSDDRVGMFPEV</sequence>
<dbReference type="OrthoDB" id="2162994at2759"/>
<reference evidence="2" key="1">
    <citation type="journal article" date="2019" name="Environ. Microbiol.">
        <title>Fungal ecological strategies reflected in gene transcription - a case study of two litter decomposers.</title>
        <authorList>
            <person name="Barbi F."/>
            <person name="Kohler A."/>
            <person name="Barry K."/>
            <person name="Baskaran P."/>
            <person name="Daum C."/>
            <person name="Fauchery L."/>
            <person name="Ihrmark K."/>
            <person name="Kuo A."/>
            <person name="LaButti K."/>
            <person name="Lipzen A."/>
            <person name="Morin E."/>
            <person name="Grigoriev I.V."/>
            <person name="Henrissat B."/>
            <person name="Lindahl B."/>
            <person name="Martin F."/>
        </authorList>
    </citation>
    <scope>NUCLEOTIDE SEQUENCE</scope>
    <source>
        <strain evidence="2">JB14</strain>
    </source>
</reference>
<feature type="region of interest" description="Disordered" evidence="1">
    <location>
        <begin position="395"/>
        <end position="414"/>
    </location>
</feature>
<organism evidence="2 3">
    <name type="scientific">Gymnopus androsaceus JB14</name>
    <dbReference type="NCBI Taxonomy" id="1447944"/>
    <lineage>
        <taxon>Eukaryota</taxon>
        <taxon>Fungi</taxon>
        <taxon>Dikarya</taxon>
        <taxon>Basidiomycota</taxon>
        <taxon>Agaricomycotina</taxon>
        <taxon>Agaricomycetes</taxon>
        <taxon>Agaricomycetidae</taxon>
        <taxon>Agaricales</taxon>
        <taxon>Marasmiineae</taxon>
        <taxon>Omphalotaceae</taxon>
        <taxon>Gymnopus</taxon>
    </lineage>
</organism>
<name>A0A6A4I3W6_9AGAR</name>
<accession>A0A6A4I3W6</accession>
<feature type="compositionally biased region" description="Polar residues" evidence="1">
    <location>
        <begin position="404"/>
        <end position="414"/>
    </location>
</feature>
<feature type="compositionally biased region" description="Basic and acidic residues" evidence="1">
    <location>
        <begin position="37"/>
        <end position="46"/>
    </location>
</feature>
<feature type="compositionally biased region" description="Low complexity" evidence="1">
    <location>
        <begin position="87"/>
        <end position="96"/>
    </location>
</feature>
<feature type="compositionally biased region" description="Low complexity" evidence="1">
    <location>
        <begin position="221"/>
        <end position="240"/>
    </location>
</feature>
<gene>
    <name evidence="2" type="ORF">BT96DRAFT_361647</name>
</gene>
<feature type="region of interest" description="Disordered" evidence="1">
    <location>
        <begin position="1"/>
        <end position="380"/>
    </location>
</feature>
<feature type="compositionally biased region" description="Pro residues" evidence="1">
    <location>
        <begin position="190"/>
        <end position="205"/>
    </location>
</feature>
<keyword evidence="3" id="KW-1185">Reference proteome</keyword>
<dbReference type="AlphaFoldDB" id="A0A6A4I3W6"/>
<dbReference type="Proteomes" id="UP000799118">
    <property type="component" value="Unassembled WGS sequence"/>
</dbReference>
<evidence type="ECO:0000313" key="2">
    <source>
        <dbReference type="EMBL" id="KAE9405216.1"/>
    </source>
</evidence>
<dbReference type="EMBL" id="ML769411">
    <property type="protein sequence ID" value="KAE9405216.1"/>
    <property type="molecule type" value="Genomic_DNA"/>
</dbReference>
<feature type="compositionally biased region" description="Polar residues" evidence="1">
    <location>
        <begin position="125"/>
        <end position="137"/>
    </location>
</feature>
<feature type="compositionally biased region" description="Low complexity" evidence="1">
    <location>
        <begin position="302"/>
        <end position="315"/>
    </location>
</feature>
<evidence type="ECO:0000313" key="3">
    <source>
        <dbReference type="Proteomes" id="UP000799118"/>
    </source>
</evidence>
<feature type="compositionally biased region" description="Low complexity" evidence="1">
    <location>
        <begin position="1"/>
        <end position="12"/>
    </location>
</feature>
<feature type="compositionally biased region" description="Basic and acidic residues" evidence="1">
    <location>
        <begin position="493"/>
        <end position="503"/>
    </location>
</feature>